<dbReference type="GO" id="GO:0006355">
    <property type="term" value="P:regulation of DNA-templated transcription"/>
    <property type="evidence" value="ECO:0007669"/>
    <property type="project" value="UniProtKB-UniRule"/>
</dbReference>
<dbReference type="SMART" id="SM00575">
    <property type="entry name" value="ZnF_PMZ"/>
    <property type="match status" value="1"/>
</dbReference>
<comment type="caution">
    <text evidence="8">The sequence shown here is derived from an EMBL/GenBank/DDBJ whole genome shotgun (WGS) entry which is preliminary data.</text>
</comment>
<keyword evidence="3 5" id="KW-0863">Zinc-finger</keyword>
<keyword evidence="2 6" id="KW-0479">Metal-binding</keyword>
<comment type="function">
    <text evidence="6">Putative transcription activator involved in regulating light control of development.</text>
</comment>
<feature type="domain" description="SWIM-type" evidence="7">
    <location>
        <begin position="8"/>
        <end position="43"/>
    </location>
</feature>
<sequence>MDCASKERHVEMDSDNTLSCSCRMFKMKGVLCSHVIKILKDALNIKEIPTQYILKRWTKQARVECDQDMHGHEIQEDPKLQQTCRISSSASESEKAYILANELASILTKLVEDTLHIEMAGNSHEKDHGSQTVVVEMDCAQDSNIVKPKGLKKKETISRTA</sequence>
<proteinExistence type="inferred from homology"/>
<evidence type="ECO:0000256" key="2">
    <source>
        <dbReference type="ARBA" id="ARBA00022723"/>
    </source>
</evidence>
<dbReference type="Proteomes" id="UP001281410">
    <property type="component" value="Unassembled WGS sequence"/>
</dbReference>
<dbReference type="AlphaFoldDB" id="A0AAE0EJ61"/>
<name>A0AAE0EJ61_9ROSI</name>
<evidence type="ECO:0000256" key="5">
    <source>
        <dbReference type="PROSITE-ProRule" id="PRU00325"/>
    </source>
</evidence>
<evidence type="ECO:0000256" key="6">
    <source>
        <dbReference type="RuleBase" id="RU367018"/>
    </source>
</evidence>
<keyword evidence="9" id="KW-1185">Reference proteome</keyword>
<dbReference type="GO" id="GO:0008270">
    <property type="term" value="F:zinc ion binding"/>
    <property type="evidence" value="ECO:0007669"/>
    <property type="project" value="UniProtKB-UniRule"/>
</dbReference>
<dbReference type="PROSITE" id="PS50966">
    <property type="entry name" value="ZF_SWIM"/>
    <property type="match status" value="1"/>
</dbReference>
<dbReference type="InterPro" id="IPR007527">
    <property type="entry name" value="Znf_SWIM"/>
</dbReference>
<dbReference type="PANTHER" id="PTHR31669:SF251">
    <property type="entry name" value="PROTEIN FAR1-RELATED SEQUENCE"/>
    <property type="match status" value="1"/>
</dbReference>
<dbReference type="Pfam" id="PF04434">
    <property type="entry name" value="SWIM"/>
    <property type="match status" value="1"/>
</dbReference>
<dbReference type="PANTHER" id="PTHR31669">
    <property type="entry name" value="PROTEIN FAR1-RELATED SEQUENCE 10-RELATED"/>
    <property type="match status" value="1"/>
</dbReference>
<keyword evidence="6" id="KW-0539">Nucleus</keyword>
<accession>A0AAE0EJ61</accession>
<dbReference type="InterPro" id="IPR031052">
    <property type="entry name" value="FHY3/FAR1"/>
</dbReference>
<evidence type="ECO:0000256" key="3">
    <source>
        <dbReference type="ARBA" id="ARBA00022771"/>
    </source>
</evidence>
<keyword evidence="4 6" id="KW-0862">Zinc</keyword>
<comment type="subcellular location">
    <subcellularLocation>
        <location evidence="6">Nucleus</location>
    </subcellularLocation>
</comment>
<dbReference type="InterPro" id="IPR006564">
    <property type="entry name" value="Znf_PMZ"/>
</dbReference>
<protein>
    <recommendedName>
        <fullName evidence="6">Protein FAR1-RELATED SEQUENCE</fullName>
    </recommendedName>
</protein>
<evidence type="ECO:0000256" key="4">
    <source>
        <dbReference type="ARBA" id="ARBA00022833"/>
    </source>
</evidence>
<evidence type="ECO:0000256" key="1">
    <source>
        <dbReference type="ARBA" id="ARBA00005889"/>
    </source>
</evidence>
<organism evidence="8 9">
    <name type="scientific">Dipteronia sinensis</name>
    <dbReference type="NCBI Taxonomy" id="43782"/>
    <lineage>
        <taxon>Eukaryota</taxon>
        <taxon>Viridiplantae</taxon>
        <taxon>Streptophyta</taxon>
        <taxon>Embryophyta</taxon>
        <taxon>Tracheophyta</taxon>
        <taxon>Spermatophyta</taxon>
        <taxon>Magnoliopsida</taxon>
        <taxon>eudicotyledons</taxon>
        <taxon>Gunneridae</taxon>
        <taxon>Pentapetalae</taxon>
        <taxon>rosids</taxon>
        <taxon>malvids</taxon>
        <taxon>Sapindales</taxon>
        <taxon>Sapindaceae</taxon>
        <taxon>Hippocastanoideae</taxon>
        <taxon>Acereae</taxon>
        <taxon>Dipteronia</taxon>
    </lineage>
</organism>
<dbReference type="GO" id="GO:0005634">
    <property type="term" value="C:nucleus"/>
    <property type="evidence" value="ECO:0007669"/>
    <property type="project" value="UniProtKB-SubCell"/>
</dbReference>
<reference evidence="8" key="1">
    <citation type="journal article" date="2023" name="Plant J.">
        <title>Genome sequences and population genomics provide insights into the demographic history, inbreeding, and mutation load of two 'living fossil' tree species of Dipteronia.</title>
        <authorList>
            <person name="Feng Y."/>
            <person name="Comes H.P."/>
            <person name="Chen J."/>
            <person name="Zhu S."/>
            <person name="Lu R."/>
            <person name="Zhang X."/>
            <person name="Li P."/>
            <person name="Qiu J."/>
            <person name="Olsen K.M."/>
            <person name="Qiu Y."/>
        </authorList>
    </citation>
    <scope>NUCLEOTIDE SEQUENCE</scope>
    <source>
        <strain evidence="8">NBL</strain>
    </source>
</reference>
<evidence type="ECO:0000313" key="8">
    <source>
        <dbReference type="EMBL" id="KAK3228310.1"/>
    </source>
</evidence>
<evidence type="ECO:0000313" key="9">
    <source>
        <dbReference type="Proteomes" id="UP001281410"/>
    </source>
</evidence>
<comment type="similarity">
    <text evidence="1 6">Belongs to the FHY3/FAR1 family.</text>
</comment>
<dbReference type="EMBL" id="JANJYJ010000002">
    <property type="protein sequence ID" value="KAK3228310.1"/>
    <property type="molecule type" value="Genomic_DNA"/>
</dbReference>
<evidence type="ECO:0000259" key="7">
    <source>
        <dbReference type="PROSITE" id="PS50966"/>
    </source>
</evidence>
<gene>
    <name evidence="8" type="ORF">Dsin_008172</name>
</gene>